<sequence>EAQTDDLISEAPKSQADQSGEWKETSGEIQWVASETNDTNDTNDKKEEEEEELDLNK</sequence>
<feature type="non-terminal residue" evidence="3">
    <location>
        <position position="1"/>
    </location>
</feature>
<dbReference type="PROSITE" id="PS51271">
    <property type="entry name" value="WAPL"/>
    <property type="match status" value="1"/>
</dbReference>
<feature type="non-terminal residue" evidence="3">
    <location>
        <position position="57"/>
    </location>
</feature>
<proteinExistence type="predicted"/>
<feature type="domain" description="WAPL" evidence="2">
    <location>
        <begin position="1"/>
        <end position="57"/>
    </location>
</feature>
<evidence type="ECO:0000313" key="4">
    <source>
        <dbReference type="Proteomes" id="UP001529510"/>
    </source>
</evidence>
<evidence type="ECO:0000256" key="1">
    <source>
        <dbReference type="SAM" id="MobiDB-lite"/>
    </source>
</evidence>
<organism evidence="3 4">
    <name type="scientific">Cirrhinus mrigala</name>
    <name type="common">Mrigala</name>
    <dbReference type="NCBI Taxonomy" id="683832"/>
    <lineage>
        <taxon>Eukaryota</taxon>
        <taxon>Metazoa</taxon>
        <taxon>Chordata</taxon>
        <taxon>Craniata</taxon>
        <taxon>Vertebrata</taxon>
        <taxon>Euteleostomi</taxon>
        <taxon>Actinopterygii</taxon>
        <taxon>Neopterygii</taxon>
        <taxon>Teleostei</taxon>
        <taxon>Ostariophysi</taxon>
        <taxon>Cypriniformes</taxon>
        <taxon>Cyprinidae</taxon>
        <taxon>Labeoninae</taxon>
        <taxon>Labeonini</taxon>
        <taxon>Cirrhinus</taxon>
    </lineage>
</organism>
<keyword evidence="4" id="KW-1185">Reference proteome</keyword>
<dbReference type="EMBL" id="JAMKFB020000017">
    <property type="protein sequence ID" value="KAL0170063.1"/>
    <property type="molecule type" value="Genomic_DNA"/>
</dbReference>
<dbReference type="Proteomes" id="UP001529510">
    <property type="component" value="Unassembled WGS sequence"/>
</dbReference>
<dbReference type="AlphaFoldDB" id="A0ABD0P7K6"/>
<name>A0ABD0P7K6_CIRMR</name>
<protein>
    <recommendedName>
        <fullName evidence="2">WAPL domain-containing protein</fullName>
    </recommendedName>
</protein>
<evidence type="ECO:0000259" key="2">
    <source>
        <dbReference type="PROSITE" id="PS51271"/>
    </source>
</evidence>
<feature type="compositionally biased region" description="Acidic residues" evidence="1">
    <location>
        <begin position="47"/>
        <end position="57"/>
    </location>
</feature>
<evidence type="ECO:0000313" key="3">
    <source>
        <dbReference type="EMBL" id="KAL0170063.1"/>
    </source>
</evidence>
<comment type="caution">
    <text evidence="3">The sequence shown here is derived from an EMBL/GenBank/DDBJ whole genome shotgun (WGS) entry which is preliminary data.</text>
</comment>
<feature type="region of interest" description="Disordered" evidence="1">
    <location>
        <begin position="1"/>
        <end position="57"/>
    </location>
</feature>
<reference evidence="3 4" key="1">
    <citation type="submission" date="2024-05" db="EMBL/GenBank/DDBJ databases">
        <title>Genome sequencing and assembly of Indian major carp, Cirrhinus mrigala (Hamilton, 1822).</title>
        <authorList>
            <person name="Mohindra V."/>
            <person name="Chowdhury L.M."/>
            <person name="Lal K."/>
            <person name="Jena J.K."/>
        </authorList>
    </citation>
    <scope>NUCLEOTIDE SEQUENCE [LARGE SCALE GENOMIC DNA]</scope>
    <source>
        <strain evidence="3">CM1030</strain>
        <tissue evidence="3">Blood</tissue>
    </source>
</reference>
<accession>A0ABD0P7K6</accession>
<gene>
    <name evidence="3" type="ORF">M9458_034659</name>
</gene>
<dbReference type="InterPro" id="IPR012502">
    <property type="entry name" value="WAPL_dom"/>
</dbReference>